<feature type="transmembrane region" description="Helical" evidence="9">
    <location>
        <begin position="185"/>
        <end position="202"/>
    </location>
</feature>
<dbReference type="PRINTS" id="PR00175">
    <property type="entry name" value="NAALASMPORT"/>
</dbReference>
<feature type="transmembrane region" description="Helical" evidence="9">
    <location>
        <begin position="381"/>
        <end position="404"/>
    </location>
</feature>
<evidence type="ECO:0000256" key="2">
    <source>
        <dbReference type="ARBA" id="ARBA00009261"/>
    </source>
</evidence>
<evidence type="ECO:0000256" key="9">
    <source>
        <dbReference type="RuleBase" id="RU363064"/>
    </source>
</evidence>
<comment type="similarity">
    <text evidence="2 9">Belongs to the alanine or glycine:cation symporter (AGCS) (TC 2.A.25) family.</text>
</comment>
<feature type="transmembrane region" description="Helical" evidence="9">
    <location>
        <begin position="252"/>
        <end position="269"/>
    </location>
</feature>
<keyword evidence="3 9" id="KW-0813">Transport</keyword>
<reference evidence="10" key="1">
    <citation type="journal article" date="2023" name="Antibiotics">
        <title>Prevalence and Molecular Characterization of Methicillin-Resistant Staphylococci (MRS) and Mammaliicocci (MRM) in Dromedary Camels from Algeria: First Detection of SCCmec-mecC Hybrid in Methicillin-Resistant Mammaliicoccus lentus.</title>
        <authorList>
            <person name="Belhout C."/>
            <person name="Boyen F."/>
            <person name="Vereecke N."/>
            <person name="Theuns S."/>
            <person name="Taibi N."/>
            <person name="Stegger M."/>
            <person name="de la Fe-Rodriguez P.Y."/>
            <person name="Bouayad L."/>
            <person name="Elgroud R."/>
            <person name="Butaye P."/>
        </authorList>
    </citation>
    <scope>NUCLEOTIDE SEQUENCE</scope>
    <source>
        <strain evidence="10">7048</strain>
    </source>
</reference>
<protein>
    <submittedName>
        <fullName evidence="10">Sodium:alanine symporter family protein</fullName>
    </submittedName>
</protein>
<dbReference type="Gene3D" id="1.20.1740.10">
    <property type="entry name" value="Amino acid/polyamine transporter I"/>
    <property type="match status" value="1"/>
</dbReference>
<dbReference type="NCBIfam" id="TIGR00835">
    <property type="entry name" value="agcS"/>
    <property type="match status" value="1"/>
</dbReference>
<organism evidence="10 11">
    <name type="scientific">Mammaliicoccus lentus</name>
    <name type="common">Staphylococcus lentus</name>
    <dbReference type="NCBI Taxonomy" id="42858"/>
    <lineage>
        <taxon>Bacteria</taxon>
        <taxon>Bacillati</taxon>
        <taxon>Bacillota</taxon>
        <taxon>Bacilli</taxon>
        <taxon>Bacillales</taxon>
        <taxon>Staphylococcaceae</taxon>
        <taxon>Mammaliicoccus</taxon>
    </lineage>
</organism>
<evidence type="ECO:0000256" key="5">
    <source>
        <dbReference type="ARBA" id="ARBA00022692"/>
    </source>
</evidence>
<feature type="transmembrane region" description="Helical" evidence="9">
    <location>
        <begin position="93"/>
        <end position="110"/>
    </location>
</feature>
<dbReference type="PANTHER" id="PTHR30330:SF3">
    <property type="entry name" value="TRANSCRIPTIONAL REGULATOR, LRP FAMILY"/>
    <property type="match status" value="1"/>
</dbReference>
<dbReference type="GO" id="GO:0005283">
    <property type="term" value="F:amino acid:sodium symporter activity"/>
    <property type="evidence" value="ECO:0007669"/>
    <property type="project" value="InterPro"/>
</dbReference>
<feature type="transmembrane region" description="Helical" evidence="9">
    <location>
        <begin position="410"/>
        <end position="432"/>
    </location>
</feature>
<comment type="subcellular location">
    <subcellularLocation>
        <location evidence="1 9">Cell membrane</location>
        <topology evidence="1 9">Multi-pass membrane protein</topology>
    </subcellularLocation>
</comment>
<keyword evidence="4 9" id="KW-1003">Cell membrane</keyword>
<proteinExistence type="inferred from homology"/>
<evidence type="ECO:0000256" key="3">
    <source>
        <dbReference type="ARBA" id="ARBA00022448"/>
    </source>
</evidence>
<feature type="transmembrane region" description="Helical" evidence="9">
    <location>
        <begin position="12"/>
        <end position="34"/>
    </location>
</feature>
<keyword evidence="5 9" id="KW-0812">Transmembrane</keyword>
<dbReference type="AlphaFoldDB" id="A0AAX3W1Y7"/>
<sequence length="458" mass="49836">MDKIVAFSDWLWGYPLVTLLLVSSLFLTIYLGFIQFRHFGYMMKQTFGSINKKPKGEGTITPRQALTSALSSTVGAANIVGVPTAIMMGGPGAVFWMMVIAFLGMALKYSENVLGIHYREKNSKGEFVGGPTYYMKKGMKNKKVGIVFAFIFAFALMLELIPSIMVQGNSAASTVEDTFNIDMGYTGIILAVLAALVVFGGIKRIATFTEMIVPVMVGLYCIMGFIIILMNIQHLPGVIALVVEKAFNPDAALGGSFGAALATTVRWGFARGIYSNEAGLGTSPIAHAAAKTDHPVRQAFWSVSEIVVDTLIICSTTAFVVLVSDVWKADDAKEQSAALTARAFNDAFGTFGSWIVSISMVFFVFSTIIVVIYYGSRMAEYLFGLTAGFIMKIVYVLSIVLGAFGAGTQLWNLLDIALACILIPNIIAVIMLSPKVKDLTREFFTSKEFYLKDKNNKN</sequence>
<dbReference type="RefSeq" id="WP_016998853.1">
    <property type="nucleotide sequence ID" value="NZ_CABIVY010000009.1"/>
</dbReference>
<accession>A0AAX3W1Y7</accession>
<dbReference type="GO" id="GO:0005886">
    <property type="term" value="C:plasma membrane"/>
    <property type="evidence" value="ECO:0007669"/>
    <property type="project" value="UniProtKB-SubCell"/>
</dbReference>
<dbReference type="FunFam" id="1.20.1740.10:FF:000004">
    <property type="entry name" value="Sodium:alanine symporter family protein"/>
    <property type="match status" value="1"/>
</dbReference>
<dbReference type="Pfam" id="PF01235">
    <property type="entry name" value="Na_Ala_symp"/>
    <property type="match status" value="1"/>
</dbReference>
<feature type="transmembrane region" description="Helical" evidence="9">
    <location>
        <begin position="347"/>
        <end position="374"/>
    </location>
</feature>
<dbReference type="PANTHER" id="PTHR30330">
    <property type="entry name" value="AGSS FAMILY TRANSPORTER, SODIUM-ALANINE"/>
    <property type="match status" value="1"/>
</dbReference>
<gene>
    <name evidence="10" type="ORF">PYH69_11355</name>
</gene>
<keyword evidence="7 9" id="KW-1133">Transmembrane helix</keyword>
<evidence type="ECO:0000313" key="11">
    <source>
        <dbReference type="Proteomes" id="UP001223261"/>
    </source>
</evidence>
<dbReference type="InterPro" id="IPR001734">
    <property type="entry name" value="Na/solute_symporter"/>
</dbReference>
<evidence type="ECO:0000256" key="8">
    <source>
        <dbReference type="ARBA" id="ARBA00023136"/>
    </source>
</evidence>
<evidence type="ECO:0000256" key="4">
    <source>
        <dbReference type="ARBA" id="ARBA00022475"/>
    </source>
</evidence>
<evidence type="ECO:0000256" key="1">
    <source>
        <dbReference type="ARBA" id="ARBA00004651"/>
    </source>
</evidence>
<feature type="transmembrane region" description="Helical" evidence="9">
    <location>
        <begin position="144"/>
        <end position="165"/>
    </location>
</feature>
<keyword evidence="6 9" id="KW-0769">Symport</keyword>
<evidence type="ECO:0000256" key="6">
    <source>
        <dbReference type="ARBA" id="ARBA00022847"/>
    </source>
</evidence>
<feature type="transmembrane region" description="Helical" evidence="9">
    <location>
        <begin position="211"/>
        <end position="232"/>
    </location>
</feature>
<keyword evidence="8 9" id="KW-0472">Membrane</keyword>
<evidence type="ECO:0000256" key="7">
    <source>
        <dbReference type="ARBA" id="ARBA00022989"/>
    </source>
</evidence>
<dbReference type="InterPro" id="IPR001463">
    <property type="entry name" value="Na/Ala_symport"/>
</dbReference>
<feature type="transmembrane region" description="Helical" evidence="9">
    <location>
        <begin position="306"/>
        <end position="327"/>
    </location>
</feature>
<evidence type="ECO:0000313" key="10">
    <source>
        <dbReference type="EMBL" id="WHI59308.1"/>
    </source>
</evidence>
<dbReference type="Proteomes" id="UP001223261">
    <property type="component" value="Chromosome"/>
</dbReference>
<dbReference type="EMBL" id="CP118848">
    <property type="protein sequence ID" value="WHI59308.1"/>
    <property type="molecule type" value="Genomic_DNA"/>
</dbReference>
<name>A0AAX3W1Y7_MAMLE</name>
<dbReference type="PROSITE" id="PS50283">
    <property type="entry name" value="NA_SOLUT_SYMP_3"/>
    <property type="match status" value="1"/>
</dbReference>